<evidence type="ECO:0000256" key="4">
    <source>
        <dbReference type="SAM" id="Phobius"/>
    </source>
</evidence>
<organism evidence="6 7">
    <name type="scientific">Macleaya cordata</name>
    <name type="common">Five-seeded plume-poppy</name>
    <name type="synonym">Bocconia cordata</name>
    <dbReference type="NCBI Taxonomy" id="56857"/>
    <lineage>
        <taxon>Eukaryota</taxon>
        <taxon>Viridiplantae</taxon>
        <taxon>Streptophyta</taxon>
        <taxon>Embryophyta</taxon>
        <taxon>Tracheophyta</taxon>
        <taxon>Spermatophyta</taxon>
        <taxon>Magnoliopsida</taxon>
        <taxon>Ranunculales</taxon>
        <taxon>Papaveraceae</taxon>
        <taxon>Papaveroideae</taxon>
        <taxon>Macleaya</taxon>
    </lineage>
</organism>
<dbReference type="InterPro" id="IPR002219">
    <property type="entry name" value="PKC_DAG/PE"/>
</dbReference>
<accession>A0A200RCV7</accession>
<evidence type="ECO:0000256" key="1">
    <source>
        <dbReference type="ARBA" id="ARBA00022723"/>
    </source>
</evidence>
<reference evidence="6 7" key="1">
    <citation type="journal article" date="2017" name="Mol. Plant">
        <title>The Genome of Medicinal Plant Macleaya cordata Provides New Insights into Benzylisoquinoline Alkaloids Metabolism.</title>
        <authorList>
            <person name="Liu X."/>
            <person name="Liu Y."/>
            <person name="Huang P."/>
            <person name="Ma Y."/>
            <person name="Qing Z."/>
            <person name="Tang Q."/>
            <person name="Cao H."/>
            <person name="Cheng P."/>
            <person name="Zheng Y."/>
            <person name="Yuan Z."/>
            <person name="Zhou Y."/>
            <person name="Liu J."/>
            <person name="Tang Z."/>
            <person name="Zhuo Y."/>
            <person name="Zhang Y."/>
            <person name="Yu L."/>
            <person name="Huang J."/>
            <person name="Yang P."/>
            <person name="Peng Q."/>
            <person name="Zhang J."/>
            <person name="Jiang W."/>
            <person name="Zhang Z."/>
            <person name="Lin K."/>
            <person name="Ro D.K."/>
            <person name="Chen X."/>
            <person name="Xiong X."/>
            <person name="Shang Y."/>
            <person name="Huang S."/>
            <person name="Zeng J."/>
        </authorList>
    </citation>
    <scope>NUCLEOTIDE SEQUENCE [LARGE SCALE GENOMIC DNA]</scope>
    <source>
        <strain evidence="7">cv. BLH2017</strain>
        <tissue evidence="6">Root</tissue>
    </source>
</reference>
<dbReference type="STRING" id="56857.A0A200RCV7"/>
<dbReference type="OrthoDB" id="945197at2759"/>
<dbReference type="InterPro" id="IPR004146">
    <property type="entry name" value="DC1"/>
</dbReference>
<keyword evidence="2" id="KW-0677">Repeat</keyword>
<gene>
    <name evidence="6" type="ORF">BVC80_1065g103</name>
</gene>
<keyword evidence="1" id="KW-0479">Metal-binding</keyword>
<keyword evidence="7" id="KW-1185">Reference proteome</keyword>
<name>A0A200RCV7_MACCD</name>
<proteinExistence type="predicted"/>
<dbReference type="InParanoid" id="A0A200RCV7"/>
<dbReference type="SUPFAM" id="SSF57889">
    <property type="entry name" value="Cysteine-rich domain"/>
    <property type="match status" value="2"/>
</dbReference>
<keyword evidence="6" id="KW-0418">Kinase</keyword>
<dbReference type="PANTHER" id="PTHR47841:SF7">
    <property type="entry name" value="CYSTEINE_HISTIDINE-RICH C1 DOMAIN PROTEIN"/>
    <property type="match status" value="1"/>
</dbReference>
<dbReference type="Proteomes" id="UP000195402">
    <property type="component" value="Unassembled WGS sequence"/>
</dbReference>
<dbReference type="AlphaFoldDB" id="A0A200RCV7"/>
<dbReference type="OMA" id="WGRCSAC"/>
<evidence type="ECO:0000313" key="6">
    <source>
        <dbReference type="EMBL" id="OVA20549.1"/>
    </source>
</evidence>
<keyword evidence="6" id="KW-0808">Transferase</keyword>
<feature type="transmembrane region" description="Helical" evidence="4">
    <location>
        <begin position="218"/>
        <end position="245"/>
    </location>
</feature>
<keyword evidence="4" id="KW-0472">Membrane</keyword>
<dbReference type="PANTHER" id="PTHR47841">
    <property type="entry name" value="DIACYLGLYCEROL KINASE THETA-LIKE-RELATED"/>
    <property type="match status" value="1"/>
</dbReference>
<dbReference type="GO" id="GO:0046872">
    <property type="term" value="F:metal ion binding"/>
    <property type="evidence" value="ECO:0007669"/>
    <property type="project" value="UniProtKB-KW"/>
</dbReference>
<dbReference type="Pfam" id="PF03107">
    <property type="entry name" value="C1_2"/>
    <property type="match status" value="2"/>
</dbReference>
<dbReference type="PROSITE" id="PS50081">
    <property type="entry name" value="ZF_DAG_PE_2"/>
    <property type="match status" value="1"/>
</dbReference>
<dbReference type="InterPro" id="IPR046349">
    <property type="entry name" value="C1-like_sf"/>
</dbReference>
<keyword evidence="4" id="KW-0812">Transmembrane</keyword>
<evidence type="ECO:0000256" key="3">
    <source>
        <dbReference type="ARBA" id="ARBA00022833"/>
    </source>
</evidence>
<evidence type="ECO:0000256" key="2">
    <source>
        <dbReference type="ARBA" id="ARBA00022737"/>
    </source>
</evidence>
<keyword evidence="4" id="KW-1133">Transmembrane helix</keyword>
<comment type="caution">
    <text evidence="6">The sequence shown here is derived from an EMBL/GenBank/DDBJ whole genome shotgun (WGS) entry which is preliminary data.</text>
</comment>
<sequence length="246" mass="27122">MGVKWASSSSTKKHPHLRHFTHRHSLRLVSTAWGFKNFVCNGCGMEGSGLRYRCSSMCNWDLHVGCATCPEDLSTHIHPNHQLKLNWTKGTPNDQVKRGPCGACEEQVKGRFFYSCPSCDRHGRGSGFFLHPTCSRLPARLVCQLIDPEHPLTWQSAPPTRCTMCGDLCKAWRYRCGPCSIDVHLECVNTTTTTTRSAEYQSGGRNGKGMKKREVFKAVLEIVSFVTNLVGIGVGVVGIGVGVVAL</sequence>
<protein>
    <submittedName>
        <fullName evidence="6">Protein kinase C-like</fullName>
    </submittedName>
</protein>
<feature type="domain" description="Phorbol-ester/DAG-type" evidence="5">
    <location>
        <begin position="149"/>
        <end position="195"/>
    </location>
</feature>
<keyword evidence="3" id="KW-0862">Zinc</keyword>
<evidence type="ECO:0000313" key="7">
    <source>
        <dbReference type="Proteomes" id="UP000195402"/>
    </source>
</evidence>
<evidence type="ECO:0000259" key="5">
    <source>
        <dbReference type="PROSITE" id="PS50081"/>
    </source>
</evidence>
<dbReference type="GO" id="GO:0016301">
    <property type="term" value="F:kinase activity"/>
    <property type="evidence" value="ECO:0007669"/>
    <property type="project" value="UniProtKB-KW"/>
</dbReference>
<dbReference type="EMBL" id="MVGT01000078">
    <property type="protein sequence ID" value="OVA20549.1"/>
    <property type="molecule type" value="Genomic_DNA"/>
</dbReference>